<gene>
    <name evidence="3" type="ORF">I9W82_004932</name>
</gene>
<keyword evidence="2" id="KW-0472">Membrane</keyword>
<organism evidence="3 4">
    <name type="scientific">Candida metapsilosis</name>
    <dbReference type="NCBI Taxonomy" id="273372"/>
    <lineage>
        <taxon>Eukaryota</taxon>
        <taxon>Fungi</taxon>
        <taxon>Dikarya</taxon>
        <taxon>Ascomycota</taxon>
        <taxon>Saccharomycotina</taxon>
        <taxon>Pichiomycetes</taxon>
        <taxon>Debaryomycetaceae</taxon>
        <taxon>Candida/Lodderomyces clade</taxon>
        <taxon>Candida</taxon>
    </lineage>
</organism>
<dbReference type="RefSeq" id="XP_067546415.1">
    <property type="nucleotide sequence ID" value="XM_067694056.1"/>
</dbReference>
<protein>
    <submittedName>
        <fullName evidence="3">Uncharacterized protein</fullName>
    </submittedName>
</protein>
<accession>A0A8H7ZBP1</accession>
<feature type="transmembrane region" description="Helical" evidence="2">
    <location>
        <begin position="82"/>
        <end position="99"/>
    </location>
</feature>
<feature type="region of interest" description="Disordered" evidence="1">
    <location>
        <begin position="1"/>
        <end position="23"/>
    </location>
</feature>
<keyword evidence="2" id="KW-0812">Transmembrane</keyword>
<comment type="caution">
    <text evidence="3">The sequence shown here is derived from an EMBL/GenBank/DDBJ whole genome shotgun (WGS) entry which is preliminary data.</text>
</comment>
<evidence type="ECO:0000256" key="2">
    <source>
        <dbReference type="SAM" id="Phobius"/>
    </source>
</evidence>
<keyword evidence="4" id="KW-1185">Reference proteome</keyword>
<reference evidence="3 4" key="1">
    <citation type="submission" date="2020-12" db="EMBL/GenBank/DDBJ databases">
        <title>Effect of drift, selection, and recombination on the evolution of hybrid genomes in Candida yeast pathogens.</title>
        <authorList>
            <person name="Mixao V."/>
            <person name="Ksiezopolska E."/>
            <person name="Saus E."/>
            <person name="Boekhout T."/>
            <person name="Gacser A."/>
            <person name="Gabaldon T."/>
        </authorList>
    </citation>
    <scope>NUCLEOTIDE SEQUENCE [LARGE SCALE GENOMIC DNA]</scope>
    <source>
        <strain evidence="3 4">BP57</strain>
    </source>
</reference>
<evidence type="ECO:0000313" key="3">
    <source>
        <dbReference type="EMBL" id="KAG5417299.1"/>
    </source>
</evidence>
<feature type="transmembrane region" description="Helical" evidence="2">
    <location>
        <begin position="172"/>
        <end position="191"/>
    </location>
</feature>
<evidence type="ECO:0000256" key="1">
    <source>
        <dbReference type="SAM" id="MobiDB-lite"/>
    </source>
</evidence>
<keyword evidence="2" id="KW-1133">Transmembrane helix</keyword>
<dbReference type="AlphaFoldDB" id="A0A8H7ZBP1"/>
<sequence>MSGKSHEESVTLSDDLEKQENHEIATFESPEKSAVTEKQSKMYLEKRDFVDILSPFHVWRRRLDFIFAYILAVNLYERYSDFVIALYLIPVLEIFLCFWRLQTSSSATKRVLTIILIASVIGNTVFVLINVVAFMKVIPWCDLYERLKVVLINVVAFMKVIPWCDLYERLKVSHIVVLVLILTAVVLEIWARLKWRC</sequence>
<dbReference type="GeneID" id="93653561"/>
<dbReference type="EMBL" id="JAEOAQ010000007">
    <property type="protein sequence ID" value="KAG5417299.1"/>
    <property type="molecule type" value="Genomic_DNA"/>
</dbReference>
<evidence type="ECO:0000313" key="4">
    <source>
        <dbReference type="Proteomes" id="UP000669133"/>
    </source>
</evidence>
<proteinExistence type="predicted"/>
<name>A0A8H7ZBP1_9ASCO</name>
<dbReference type="Proteomes" id="UP000669133">
    <property type="component" value="Unassembled WGS sequence"/>
</dbReference>
<feature type="transmembrane region" description="Helical" evidence="2">
    <location>
        <begin position="111"/>
        <end position="135"/>
    </location>
</feature>